<evidence type="ECO:0000259" key="1">
    <source>
        <dbReference type="PROSITE" id="PS50995"/>
    </source>
</evidence>
<dbReference type="EMBL" id="JACGCU010000003">
    <property type="protein sequence ID" value="MBA6058184.1"/>
    <property type="molecule type" value="Genomic_DNA"/>
</dbReference>
<dbReference type="NCBIfam" id="TIGR02337">
    <property type="entry name" value="HpaR"/>
    <property type="match status" value="1"/>
</dbReference>
<evidence type="ECO:0000313" key="2">
    <source>
        <dbReference type="EMBL" id="MBA6058184.1"/>
    </source>
</evidence>
<dbReference type="SUPFAM" id="SSF46785">
    <property type="entry name" value="Winged helix' DNA-binding domain"/>
    <property type="match status" value="1"/>
</dbReference>
<dbReference type="GO" id="GO:0003677">
    <property type="term" value="F:DNA binding"/>
    <property type="evidence" value="ECO:0007669"/>
    <property type="project" value="InterPro"/>
</dbReference>
<dbReference type="PROSITE" id="PS50995">
    <property type="entry name" value="HTH_MARR_2"/>
    <property type="match status" value="1"/>
</dbReference>
<accession>A0A7W2JFY7</accession>
<sequence length="140" mass="15784">MIKSRSSLTLSLLQARETAMRFFRPSLNAHGLTEQQWRVVRILHEHGPTEILKLAELACILAPSMTGVVSRMQKAGLVKKHKVAHDQRIVLADLTEAGVACFESMSKRMGESYLHLEVSLGEEKLGHLMELLNDLKQLQR</sequence>
<dbReference type="InterPro" id="IPR036388">
    <property type="entry name" value="WH-like_DNA-bd_sf"/>
</dbReference>
<dbReference type="PANTHER" id="PTHR33164">
    <property type="entry name" value="TRANSCRIPTIONAL REGULATOR, MARR FAMILY"/>
    <property type="match status" value="1"/>
</dbReference>
<dbReference type="GO" id="GO:0003700">
    <property type="term" value="F:DNA-binding transcription factor activity"/>
    <property type="evidence" value="ECO:0007669"/>
    <property type="project" value="InterPro"/>
</dbReference>
<proteinExistence type="predicted"/>
<dbReference type="PANTHER" id="PTHR33164:SF13">
    <property type="entry name" value="4-HYDROXYPHENYLACETATE CATABOLISM PROTEIN"/>
    <property type="match status" value="1"/>
</dbReference>
<protein>
    <submittedName>
        <fullName evidence="2">Homoprotocatechuate degradation operon regulator HpaR</fullName>
    </submittedName>
</protein>
<gene>
    <name evidence="2" type="primary">hpaR</name>
    <name evidence="2" type="ORF">H4C44_03190</name>
</gene>
<dbReference type="Proteomes" id="UP000556620">
    <property type="component" value="Unassembled WGS sequence"/>
</dbReference>
<reference evidence="2 3" key="1">
    <citation type="submission" date="2020-07" db="EMBL/GenBank/DDBJ databases">
        <title>Diversity of carbapenemase encoding genes among Pseudomonas putida group clinical isolates in a tertiary Brazilian hospital.</title>
        <authorList>
            <person name="Alberto-Lei F."/>
            <person name="Nodari C.S."/>
            <person name="Streling A.P."/>
            <person name="Paulino J.T."/>
            <person name="Bessa-Neto F.O."/>
            <person name="Cayo R."/>
            <person name="Gales A.C."/>
        </authorList>
    </citation>
    <scope>NUCLEOTIDE SEQUENCE [LARGE SCALE GENOMIC DNA]</scope>
    <source>
        <strain evidence="2 3">14535</strain>
    </source>
</reference>
<dbReference type="GO" id="GO:0045892">
    <property type="term" value="P:negative regulation of DNA-templated transcription"/>
    <property type="evidence" value="ECO:0007669"/>
    <property type="project" value="InterPro"/>
</dbReference>
<feature type="domain" description="HTH marR-type" evidence="1">
    <location>
        <begin position="5"/>
        <end position="137"/>
    </location>
</feature>
<dbReference type="Gene3D" id="1.10.10.10">
    <property type="entry name" value="Winged helix-like DNA-binding domain superfamily/Winged helix DNA-binding domain"/>
    <property type="match status" value="1"/>
</dbReference>
<dbReference type="InterPro" id="IPR000835">
    <property type="entry name" value="HTH_MarR-typ"/>
</dbReference>
<organism evidence="2 3">
    <name type="scientific">Pseudomonas juntendi</name>
    <dbReference type="NCBI Taxonomy" id="2666183"/>
    <lineage>
        <taxon>Bacteria</taxon>
        <taxon>Pseudomonadati</taxon>
        <taxon>Pseudomonadota</taxon>
        <taxon>Gammaproteobacteria</taxon>
        <taxon>Pseudomonadales</taxon>
        <taxon>Pseudomonadaceae</taxon>
        <taxon>Pseudomonas</taxon>
    </lineage>
</organism>
<dbReference type="AlphaFoldDB" id="A0A7W2JFY7"/>
<dbReference type="InterPro" id="IPR039422">
    <property type="entry name" value="MarR/SlyA-like"/>
</dbReference>
<name>A0A7W2JFY7_9PSED</name>
<dbReference type="GO" id="GO:0006950">
    <property type="term" value="P:response to stress"/>
    <property type="evidence" value="ECO:0007669"/>
    <property type="project" value="TreeGrafter"/>
</dbReference>
<comment type="caution">
    <text evidence="2">The sequence shown here is derived from an EMBL/GenBank/DDBJ whole genome shotgun (WGS) entry which is preliminary data.</text>
</comment>
<dbReference type="SMART" id="SM00347">
    <property type="entry name" value="HTH_MARR"/>
    <property type="match status" value="1"/>
</dbReference>
<evidence type="ECO:0000313" key="3">
    <source>
        <dbReference type="Proteomes" id="UP000556620"/>
    </source>
</evidence>
<dbReference type="Pfam" id="PF01047">
    <property type="entry name" value="MarR"/>
    <property type="match status" value="1"/>
</dbReference>
<dbReference type="RefSeq" id="WP_182366491.1">
    <property type="nucleotide sequence ID" value="NZ_JACGCU010000003.1"/>
</dbReference>
<dbReference type="InterPro" id="IPR036390">
    <property type="entry name" value="WH_DNA-bd_sf"/>
</dbReference>
<dbReference type="InterPro" id="IPR012712">
    <property type="entry name" value="HpaR/FarR"/>
</dbReference>